<evidence type="ECO:0000313" key="2">
    <source>
        <dbReference type="EMBL" id="KAL0964955.1"/>
    </source>
</evidence>
<reference evidence="2 3" key="1">
    <citation type="submission" date="2024-06" db="EMBL/GenBank/DDBJ databases">
        <authorList>
            <person name="Pan Q."/>
            <person name="Wen M."/>
            <person name="Jouanno E."/>
            <person name="Zahm M."/>
            <person name="Klopp C."/>
            <person name="Cabau C."/>
            <person name="Louis A."/>
            <person name="Berthelot C."/>
            <person name="Parey E."/>
            <person name="Roest Crollius H."/>
            <person name="Montfort J."/>
            <person name="Robinson-Rechavi M."/>
            <person name="Bouchez O."/>
            <person name="Lampietro C."/>
            <person name="Lopez Roques C."/>
            <person name="Donnadieu C."/>
            <person name="Postlethwait J."/>
            <person name="Bobe J."/>
            <person name="Verreycken H."/>
            <person name="Guiguen Y."/>
        </authorList>
    </citation>
    <scope>NUCLEOTIDE SEQUENCE [LARGE SCALE GENOMIC DNA]</scope>
    <source>
        <strain evidence="2">Up_M1</strain>
        <tissue evidence="2">Testis</tissue>
    </source>
</reference>
<dbReference type="Proteomes" id="UP001557470">
    <property type="component" value="Unassembled WGS sequence"/>
</dbReference>
<keyword evidence="3" id="KW-1185">Reference proteome</keyword>
<feature type="compositionally biased region" description="Gly residues" evidence="1">
    <location>
        <begin position="91"/>
        <end position="102"/>
    </location>
</feature>
<feature type="region of interest" description="Disordered" evidence="1">
    <location>
        <begin position="75"/>
        <end position="104"/>
    </location>
</feature>
<sequence length="222" mass="22599">MQFRLPPQTSDLLKCSPRVPSWELRGSGEGSQDALALLPEGDGVGGHGGDLWRVPRVQPPLQVHHADVLVLRAGPGGRAAGTRREDDLADGRGGGGGAGGVGRAHRRPLGRPLLVLQVGVVVQGGVAGRAVQVVALGRGPALLGATGQQAEAVFGTDGHAGHCRVLETAQTVGQTPLPGCHVLALLLVQLNQVGPVQLGEFRLLVLQGVVGRTLVGAHAGVG</sequence>
<protein>
    <submittedName>
        <fullName evidence="2">Uncharacterized protein</fullName>
    </submittedName>
</protein>
<organism evidence="2 3">
    <name type="scientific">Umbra pygmaea</name>
    <name type="common">Eastern mudminnow</name>
    <dbReference type="NCBI Taxonomy" id="75934"/>
    <lineage>
        <taxon>Eukaryota</taxon>
        <taxon>Metazoa</taxon>
        <taxon>Chordata</taxon>
        <taxon>Craniata</taxon>
        <taxon>Vertebrata</taxon>
        <taxon>Euteleostomi</taxon>
        <taxon>Actinopterygii</taxon>
        <taxon>Neopterygii</taxon>
        <taxon>Teleostei</taxon>
        <taxon>Protacanthopterygii</taxon>
        <taxon>Esociformes</taxon>
        <taxon>Umbridae</taxon>
        <taxon>Umbra</taxon>
    </lineage>
</organism>
<accession>A0ABD0W6R7</accession>
<comment type="caution">
    <text evidence="2">The sequence shown here is derived from an EMBL/GenBank/DDBJ whole genome shotgun (WGS) entry which is preliminary data.</text>
</comment>
<proteinExistence type="predicted"/>
<evidence type="ECO:0000256" key="1">
    <source>
        <dbReference type="SAM" id="MobiDB-lite"/>
    </source>
</evidence>
<dbReference type="EMBL" id="JAGEUA010000009">
    <property type="protein sequence ID" value="KAL0964955.1"/>
    <property type="molecule type" value="Genomic_DNA"/>
</dbReference>
<dbReference type="AlphaFoldDB" id="A0ABD0W6R7"/>
<name>A0ABD0W6R7_UMBPY</name>
<evidence type="ECO:0000313" key="3">
    <source>
        <dbReference type="Proteomes" id="UP001557470"/>
    </source>
</evidence>
<gene>
    <name evidence="2" type="ORF">UPYG_G00274870</name>
</gene>